<dbReference type="EMBL" id="KZ821691">
    <property type="protein sequence ID" value="PYH83130.1"/>
    <property type="molecule type" value="Genomic_DNA"/>
</dbReference>
<dbReference type="AlphaFoldDB" id="A0A319CFB7"/>
<dbReference type="RefSeq" id="XP_025493330.1">
    <property type="nucleotide sequence ID" value="XM_025634885.1"/>
</dbReference>
<keyword evidence="2" id="KW-1185">Reference proteome</keyword>
<evidence type="ECO:0000313" key="2">
    <source>
        <dbReference type="Proteomes" id="UP000248340"/>
    </source>
</evidence>
<dbReference type="VEuPathDB" id="FungiDB:BO82DRAFT_353130"/>
<evidence type="ECO:0000313" key="1">
    <source>
        <dbReference type="EMBL" id="PYH83130.1"/>
    </source>
</evidence>
<dbReference type="Proteomes" id="UP000248340">
    <property type="component" value="Unassembled WGS sequence"/>
</dbReference>
<reference evidence="1 2" key="1">
    <citation type="submission" date="2016-12" db="EMBL/GenBank/DDBJ databases">
        <title>The genomes of Aspergillus section Nigri reveals drivers in fungal speciation.</title>
        <authorList>
            <consortium name="DOE Joint Genome Institute"/>
            <person name="Vesth T.C."/>
            <person name="Nybo J."/>
            <person name="Theobald S."/>
            <person name="Brandl J."/>
            <person name="Frisvad J.C."/>
            <person name="Nielsen K.F."/>
            <person name="Lyhne E.K."/>
            <person name="Kogle M.E."/>
            <person name="Kuo A."/>
            <person name="Riley R."/>
            <person name="Clum A."/>
            <person name="Nolan M."/>
            <person name="Lipzen A."/>
            <person name="Salamov A."/>
            <person name="Henrissat B."/>
            <person name="Wiebenga A."/>
            <person name="De Vries R.P."/>
            <person name="Grigoriev I.V."/>
            <person name="Mortensen U.H."/>
            <person name="Andersen M.R."/>
            <person name="Baker S.E."/>
        </authorList>
    </citation>
    <scope>NUCLEOTIDE SEQUENCE [LARGE SCALE GENOMIC DNA]</scope>
    <source>
        <strain evidence="1 2">CBS 121591</strain>
    </source>
</reference>
<proteinExistence type="predicted"/>
<gene>
    <name evidence="1" type="ORF">BO82DRAFT_353130</name>
</gene>
<dbReference type="GeneID" id="37137626"/>
<sequence>MTHSRKPDANAAGDVPAGFLTTFTMLARDRLSLRQMSWILVKVFFGYGGEIPWLTKTLPWS</sequence>
<accession>A0A319CFB7</accession>
<organism evidence="1 2">
    <name type="scientific">Aspergillus uvarum CBS 121591</name>
    <dbReference type="NCBI Taxonomy" id="1448315"/>
    <lineage>
        <taxon>Eukaryota</taxon>
        <taxon>Fungi</taxon>
        <taxon>Dikarya</taxon>
        <taxon>Ascomycota</taxon>
        <taxon>Pezizomycotina</taxon>
        <taxon>Eurotiomycetes</taxon>
        <taxon>Eurotiomycetidae</taxon>
        <taxon>Eurotiales</taxon>
        <taxon>Aspergillaceae</taxon>
        <taxon>Aspergillus</taxon>
        <taxon>Aspergillus subgen. Circumdati</taxon>
    </lineage>
</organism>
<dbReference type="STRING" id="1448315.A0A319CFB7"/>
<name>A0A319CFB7_9EURO</name>
<protein>
    <submittedName>
        <fullName evidence="1">Uncharacterized protein</fullName>
    </submittedName>
</protein>
<dbReference type="OrthoDB" id="310870at2759"/>